<feature type="transmembrane region" description="Helical" evidence="5">
    <location>
        <begin position="48"/>
        <end position="67"/>
    </location>
</feature>
<feature type="transmembrane region" description="Helical" evidence="5">
    <location>
        <begin position="146"/>
        <end position="166"/>
    </location>
</feature>
<comment type="subcellular location">
    <subcellularLocation>
        <location evidence="5">Cell inner membrane</location>
        <topology evidence="5">Multi-pass membrane protein</topology>
    </subcellularLocation>
</comment>
<dbReference type="PANTHER" id="PTHR36917:SF1">
    <property type="entry name" value="INNER MEMBRANE-SPANNING PROTEIN YCIB"/>
    <property type="match status" value="1"/>
</dbReference>
<accession>A0ABT1WGS1</accession>
<comment type="caution">
    <text evidence="6">The sequence shown here is derived from an EMBL/GenBank/DDBJ whole genome shotgun (WGS) entry which is preliminary data.</text>
</comment>
<dbReference type="RefSeq" id="WP_256763715.1">
    <property type="nucleotide sequence ID" value="NZ_JANIGO010000002.1"/>
</dbReference>
<dbReference type="PANTHER" id="PTHR36917">
    <property type="entry name" value="INTRACELLULAR SEPTATION PROTEIN A-RELATED"/>
    <property type="match status" value="1"/>
</dbReference>
<keyword evidence="2 5" id="KW-0812">Transmembrane</keyword>
<dbReference type="HAMAP" id="MF_00189">
    <property type="entry name" value="YciB"/>
    <property type="match status" value="1"/>
</dbReference>
<feature type="transmembrane region" description="Helical" evidence="5">
    <location>
        <begin position="79"/>
        <end position="96"/>
    </location>
</feature>
<evidence type="ECO:0000256" key="5">
    <source>
        <dbReference type="HAMAP-Rule" id="MF_00189"/>
    </source>
</evidence>
<evidence type="ECO:0000256" key="3">
    <source>
        <dbReference type="ARBA" id="ARBA00022989"/>
    </source>
</evidence>
<organism evidence="6 7">
    <name type="scientific">Limnobacter humi</name>
    <dbReference type="NCBI Taxonomy" id="1778671"/>
    <lineage>
        <taxon>Bacteria</taxon>
        <taxon>Pseudomonadati</taxon>
        <taxon>Pseudomonadota</taxon>
        <taxon>Betaproteobacteria</taxon>
        <taxon>Burkholderiales</taxon>
        <taxon>Burkholderiaceae</taxon>
        <taxon>Limnobacter</taxon>
    </lineage>
</organism>
<evidence type="ECO:0000313" key="7">
    <source>
        <dbReference type="Proteomes" id="UP001204142"/>
    </source>
</evidence>
<evidence type="ECO:0000256" key="4">
    <source>
        <dbReference type="ARBA" id="ARBA00023136"/>
    </source>
</evidence>
<comment type="function">
    <text evidence="5">Plays a role in cell envelope biogenesis, maintenance of cell envelope integrity and membrane homeostasis.</text>
</comment>
<name>A0ABT1WGS1_9BURK</name>
<keyword evidence="5" id="KW-0997">Cell inner membrane</keyword>
<dbReference type="InterPro" id="IPR006008">
    <property type="entry name" value="YciB"/>
</dbReference>
<keyword evidence="7" id="KW-1185">Reference proteome</keyword>
<keyword evidence="3 5" id="KW-1133">Transmembrane helix</keyword>
<evidence type="ECO:0000256" key="2">
    <source>
        <dbReference type="ARBA" id="ARBA00022692"/>
    </source>
</evidence>
<proteinExistence type="inferred from homology"/>
<evidence type="ECO:0000256" key="1">
    <source>
        <dbReference type="ARBA" id="ARBA00022475"/>
    </source>
</evidence>
<feature type="transmembrane region" description="Helical" evidence="5">
    <location>
        <begin position="108"/>
        <end position="125"/>
    </location>
</feature>
<reference evidence="6 7" key="1">
    <citation type="submission" date="2022-07" db="EMBL/GenBank/DDBJ databases">
        <authorList>
            <person name="Xamxidin M."/>
            <person name="Wu M."/>
        </authorList>
    </citation>
    <scope>NUCLEOTIDE SEQUENCE [LARGE SCALE GENOMIC DNA]</scope>
    <source>
        <strain evidence="6 7">NBRC 111650</strain>
    </source>
</reference>
<comment type="similarity">
    <text evidence="5">Belongs to the YciB family.</text>
</comment>
<dbReference type="EMBL" id="JANIGO010000002">
    <property type="protein sequence ID" value="MCQ8895942.1"/>
    <property type="molecule type" value="Genomic_DNA"/>
</dbReference>
<dbReference type="NCBIfam" id="NF001325">
    <property type="entry name" value="PRK00259.1-3"/>
    <property type="match status" value="1"/>
</dbReference>
<dbReference type="Proteomes" id="UP001204142">
    <property type="component" value="Unassembled WGS sequence"/>
</dbReference>
<sequence length="207" mass="23052">MKLILDFLPIVLFFISFKWAGTHPDQARQWLEPLLQPLSGVAIQPTQVPILLATVVAIVVTAVLIVIQRVSGKKIETMQWVGLAVIVVFGGATLVLQNETFIKWKPTVLYLAMAVGFAVATLFKKNPIELMMKGQVEMPPAAWTRLLWAWILFFLLMAAANLLVAYNFSTDIWVDFKLFGALGATLVFVIGQGIYMSRHMKPQNGAH</sequence>
<dbReference type="Pfam" id="PF04279">
    <property type="entry name" value="IspA"/>
    <property type="match status" value="1"/>
</dbReference>
<protein>
    <recommendedName>
        <fullName evidence="5">Inner membrane-spanning protein YciB</fullName>
    </recommendedName>
</protein>
<gene>
    <name evidence="5" type="primary">yciB</name>
    <name evidence="6" type="ORF">NQT62_05750</name>
</gene>
<keyword evidence="4 5" id="KW-0472">Membrane</keyword>
<keyword evidence="1 5" id="KW-1003">Cell membrane</keyword>
<feature type="transmembrane region" description="Helical" evidence="5">
    <location>
        <begin position="178"/>
        <end position="197"/>
    </location>
</feature>
<evidence type="ECO:0000313" key="6">
    <source>
        <dbReference type="EMBL" id="MCQ8895942.1"/>
    </source>
</evidence>